<accession>A0A8H9QZ70</accession>
<comment type="caution">
    <text evidence="1">The sequence shown here is derived from an EMBL/GenBank/DDBJ whole genome shotgun (WGS) entry which is preliminary data.</text>
</comment>
<dbReference type="AlphaFoldDB" id="A0A8H9QZ70"/>
<gene>
    <name evidence="1" type="ORF">I9080_002157</name>
</gene>
<evidence type="ECO:0000313" key="1">
    <source>
        <dbReference type="EMBL" id="HAT4308346.1"/>
    </source>
</evidence>
<protein>
    <submittedName>
        <fullName evidence="1">Uncharacterized protein</fullName>
    </submittedName>
</protein>
<reference evidence="1" key="2">
    <citation type="submission" date="2020-07" db="EMBL/GenBank/DDBJ databases">
        <authorList>
            <consortium name="NCBI Pathogen Detection Project"/>
        </authorList>
    </citation>
    <scope>NUCLEOTIDE SEQUENCE</scope>
    <source>
        <strain evidence="1">C8</strain>
    </source>
</reference>
<reference evidence="1" key="1">
    <citation type="journal article" date="2018" name="Genome Biol.">
        <title>SKESA: strategic k-mer extension for scrupulous assemblies.</title>
        <authorList>
            <person name="Souvorov A."/>
            <person name="Agarwala R."/>
            <person name="Lipman D.J."/>
        </authorList>
    </citation>
    <scope>NUCLEOTIDE SEQUENCE</scope>
    <source>
        <strain evidence="1">C8</strain>
    </source>
</reference>
<dbReference type="Proteomes" id="UP000859547">
    <property type="component" value="Unassembled WGS sequence"/>
</dbReference>
<sequence length="103" mass="12341">MKINKRKFYYEIENNKIDYSLVVENLKNSKATLKEASELLILKYSGDWYLFGLILDEWYGYKINPVKAKQLLNIPQNTKFLIFNNFHNEKTKEFEGLKHTFRG</sequence>
<dbReference type="EMBL" id="DACTCB010000011">
    <property type="protein sequence ID" value="HAT4308346.1"/>
    <property type="molecule type" value="Genomic_DNA"/>
</dbReference>
<proteinExistence type="predicted"/>
<name>A0A8H9QZ70_CLOPF</name>
<organism evidence="1">
    <name type="scientific">Clostridium perfringens</name>
    <dbReference type="NCBI Taxonomy" id="1502"/>
    <lineage>
        <taxon>Bacteria</taxon>
        <taxon>Bacillati</taxon>
        <taxon>Bacillota</taxon>
        <taxon>Clostridia</taxon>
        <taxon>Eubacteriales</taxon>
        <taxon>Clostridiaceae</taxon>
        <taxon>Clostridium</taxon>
    </lineage>
</organism>
<dbReference type="RefSeq" id="WP_004456613.1">
    <property type="nucleotide sequence ID" value="NZ_CATNXJ010000012.1"/>
</dbReference>